<accession>A0A917TPC2</accession>
<evidence type="ECO:0000256" key="1">
    <source>
        <dbReference type="SAM" id="Phobius"/>
    </source>
</evidence>
<dbReference type="Proteomes" id="UP000618460">
    <property type="component" value="Unassembled WGS sequence"/>
</dbReference>
<dbReference type="RefSeq" id="WP_117154316.1">
    <property type="nucleotide sequence ID" value="NZ_BMLG01000007.1"/>
</dbReference>
<dbReference type="OrthoDB" id="2970140at2"/>
<evidence type="ECO:0000313" key="2">
    <source>
        <dbReference type="EMBL" id="GGM31633.1"/>
    </source>
</evidence>
<dbReference type="AlphaFoldDB" id="A0A917TPC2"/>
<dbReference type="EMBL" id="BMLG01000007">
    <property type="protein sequence ID" value="GGM31633.1"/>
    <property type="molecule type" value="Genomic_DNA"/>
</dbReference>
<feature type="transmembrane region" description="Helical" evidence="1">
    <location>
        <begin position="12"/>
        <end position="35"/>
    </location>
</feature>
<gene>
    <name evidence="2" type="ORF">GCM10011351_17260</name>
</gene>
<protein>
    <submittedName>
        <fullName evidence="2">Uncharacterized protein</fullName>
    </submittedName>
</protein>
<organism evidence="2 3">
    <name type="scientific">Paraliobacillus quinghaiensis</name>
    <dbReference type="NCBI Taxonomy" id="470815"/>
    <lineage>
        <taxon>Bacteria</taxon>
        <taxon>Bacillati</taxon>
        <taxon>Bacillota</taxon>
        <taxon>Bacilli</taxon>
        <taxon>Bacillales</taxon>
        <taxon>Bacillaceae</taxon>
        <taxon>Paraliobacillus</taxon>
    </lineage>
</organism>
<comment type="caution">
    <text evidence="2">The sequence shown here is derived from an EMBL/GenBank/DDBJ whole genome shotgun (WGS) entry which is preliminary data.</text>
</comment>
<proteinExistence type="predicted"/>
<keyword evidence="1" id="KW-0472">Membrane</keyword>
<sequence>MKGKRVKQTGFVLSELLVSLSLIMMVSFTLVPIIFQLNMEQHILFQHREVQSQLHNELQTFSNTTPKEPSYFEKDIKINNTVVMIIFEKEDLLWKGCATWINVKYKKEKTCLYYYPSK</sequence>
<keyword evidence="1" id="KW-0812">Transmembrane</keyword>
<keyword evidence="3" id="KW-1185">Reference proteome</keyword>
<name>A0A917TPC2_9BACI</name>
<keyword evidence="1" id="KW-1133">Transmembrane helix</keyword>
<evidence type="ECO:0000313" key="3">
    <source>
        <dbReference type="Proteomes" id="UP000618460"/>
    </source>
</evidence>
<reference evidence="2" key="1">
    <citation type="journal article" date="2014" name="Int. J. Syst. Evol. Microbiol.">
        <title>Complete genome sequence of Corynebacterium casei LMG S-19264T (=DSM 44701T), isolated from a smear-ripened cheese.</title>
        <authorList>
            <consortium name="US DOE Joint Genome Institute (JGI-PGF)"/>
            <person name="Walter F."/>
            <person name="Albersmeier A."/>
            <person name="Kalinowski J."/>
            <person name="Ruckert C."/>
        </authorList>
    </citation>
    <scope>NUCLEOTIDE SEQUENCE</scope>
    <source>
        <strain evidence="2">CGMCC 1.6333</strain>
    </source>
</reference>
<reference evidence="2" key="2">
    <citation type="submission" date="2020-09" db="EMBL/GenBank/DDBJ databases">
        <authorList>
            <person name="Sun Q."/>
            <person name="Zhou Y."/>
        </authorList>
    </citation>
    <scope>NUCLEOTIDE SEQUENCE</scope>
    <source>
        <strain evidence="2">CGMCC 1.6333</strain>
    </source>
</reference>